<protein>
    <recommendedName>
        <fullName evidence="1">Phasin domain-containing protein</fullName>
    </recommendedName>
</protein>
<dbReference type="Proteomes" id="UP000321413">
    <property type="component" value="Unassembled WGS sequence"/>
</dbReference>
<evidence type="ECO:0000313" key="3">
    <source>
        <dbReference type="Proteomes" id="UP000321413"/>
    </source>
</evidence>
<feature type="domain" description="Phasin" evidence="1">
    <location>
        <begin position="46"/>
        <end position="135"/>
    </location>
</feature>
<sequence length="150" mass="16002">MVVQVRAPRPASMELAMLSLFEQFSANPALQGQFNPQLGAPLNAQLATQLGAQANLLATLSQRSHELLARLTELNLQMARHVVETALDTGRQLAACTDPLQLAPTAMRGWQPLGEHVRAWQQGLMGVMAEAQTGLGHAAALAPVPAKRPA</sequence>
<gene>
    <name evidence="2" type="ORF">FVD38_20465</name>
</gene>
<keyword evidence="3" id="KW-1185">Reference proteome</keyword>
<dbReference type="Pfam" id="PF09361">
    <property type="entry name" value="Phasin_2"/>
    <property type="match status" value="1"/>
</dbReference>
<reference evidence="2 3" key="1">
    <citation type="submission" date="2019-08" db="EMBL/GenBank/DDBJ databases">
        <title>Massilia golmudensis sp. nov., isolated from sand in the Qinghai-Tibetan Plateau.</title>
        <authorList>
            <person name="Zhang B."/>
        </authorList>
    </citation>
    <scope>NUCLEOTIDE SEQUENCE [LARGE SCALE GENOMIC DNA]</scope>
    <source>
        <strain evidence="2 3">GEM5</strain>
    </source>
</reference>
<organism evidence="2 3">
    <name type="scientific">Massilia arenae</name>
    <dbReference type="NCBI Taxonomy" id="2603288"/>
    <lineage>
        <taxon>Bacteria</taxon>
        <taxon>Pseudomonadati</taxon>
        <taxon>Pseudomonadota</taxon>
        <taxon>Betaproteobacteria</taxon>
        <taxon>Burkholderiales</taxon>
        <taxon>Oxalobacteraceae</taxon>
        <taxon>Telluria group</taxon>
        <taxon>Massilia</taxon>
    </lineage>
</organism>
<dbReference type="EMBL" id="VPFD01000026">
    <property type="protein sequence ID" value="TXF97389.1"/>
    <property type="molecule type" value="Genomic_DNA"/>
</dbReference>
<name>A0A5C7FXY3_9BURK</name>
<dbReference type="InterPro" id="IPR018968">
    <property type="entry name" value="Phasin"/>
</dbReference>
<evidence type="ECO:0000313" key="2">
    <source>
        <dbReference type="EMBL" id="TXF97389.1"/>
    </source>
</evidence>
<comment type="caution">
    <text evidence="2">The sequence shown here is derived from an EMBL/GenBank/DDBJ whole genome shotgun (WGS) entry which is preliminary data.</text>
</comment>
<evidence type="ECO:0000259" key="1">
    <source>
        <dbReference type="Pfam" id="PF09361"/>
    </source>
</evidence>
<accession>A0A5C7FXY3</accession>
<dbReference type="AlphaFoldDB" id="A0A5C7FXY3"/>
<proteinExistence type="predicted"/>